<proteinExistence type="predicted"/>
<dbReference type="GO" id="GO:0016491">
    <property type="term" value="F:oxidoreductase activity"/>
    <property type="evidence" value="ECO:0007669"/>
    <property type="project" value="InterPro"/>
</dbReference>
<dbReference type="InterPro" id="IPR000866">
    <property type="entry name" value="AhpC/TSA"/>
</dbReference>
<dbReference type="Proteomes" id="UP000319353">
    <property type="component" value="Unassembled WGS sequence"/>
</dbReference>
<dbReference type="AlphaFoldDB" id="A0A537KR42"/>
<accession>A0A537KR42</accession>
<dbReference type="InterPro" id="IPR036249">
    <property type="entry name" value="Thioredoxin-like_sf"/>
</dbReference>
<feature type="domain" description="Alkyl hydroperoxide reductase subunit C/ Thiol specific antioxidant" evidence="1">
    <location>
        <begin position="2"/>
        <end position="80"/>
    </location>
</feature>
<evidence type="ECO:0000259" key="1">
    <source>
        <dbReference type="Pfam" id="PF00578"/>
    </source>
</evidence>
<comment type="caution">
    <text evidence="2">The sequence shown here is derived from an EMBL/GenBank/DDBJ whole genome shotgun (WGS) entry which is preliminary data.</text>
</comment>
<dbReference type="CDD" id="cd02971">
    <property type="entry name" value="PRX_family"/>
    <property type="match status" value="1"/>
</dbReference>
<organism evidence="2 3">
    <name type="scientific">Candidatus Segetimicrobium genomatis</name>
    <dbReference type="NCBI Taxonomy" id="2569760"/>
    <lineage>
        <taxon>Bacteria</taxon>
        <taxon>Bacillati</taxon>
        <taxon>Candidatus Sysuimicrobiota</taxon>
        <taxon>Candidatus Sysuimicrobiia</taxon>
        <taxon>Candidatus Sysuimicrobiales</taxon>
        <taxon>Candidatus Segetimicrobiaceae</taxon>
        <taxon>Candidatus Segetimicrobium</taxon>
    </lineage>
</organism>
<dbReference type="EMBL" id="VBAL01000178">
    <property type="protein sequence ID" value="TMI98220.1"/>
    <property type="molecule type" value="Genomic_DNA"/>
</dbReference>
<name>A0A537KR42_9BACT</name>
<evidence type="ECO:0000313" key="2">
    <source>
        <dbReference type="EMBL" id="TMI98220.1"/>
    </source>
</evidence>
<dbReference type="SUPFAM" id="SSF52833">
    <property type="entry name" value="Thioredoxin-like"/>
    <property type="match status" value="1"/>
</dbReference>
<dbReference type="Gene3D" id="3.40.30.10">
    <property type="entry name" value="Glutaredoxin"/>
    <property type="match status" value="1"/>
</dbReference>
<dbReference type="GO" id="GO:0016209">
    <property type="term" value="F:antioxidant activity"/>
    <property type="evidence" value="ECO:0007669"/>
    <property type="project" value="InterPro"/>
</dbReference>
<sequence length="112" mass="12214">MNAYRDQYAQLFRGGRNVVLIAISADVDTAQASWARDSEFPYLFASDTGSAVGKQFGAYLGKYKLDNRTLFVIGPDGKIATVMAPFREIDPTAYTDLAAAINKLVPADSTRN</sequence>
<evidence type="ECO:0000313" key="3">
    <source>
        <dbReference type="Proteomes" id="UP000319353"/>
    </source>
</evidence>
<gene>
    <name evidence="2" type="ORF">E6H01_12575</name>
</gene>
<reference evidence="2 3" key="1">
    <citation type="journal article" date="2019" name="Nat. Microbiol.">
        <title>Mediterranean grassland soil C-N compound turnover is dependent on rainfall and depth, and is mediated by genomically divergent microorganisms.</title>
        <authorList>
            <person name="Diamond S."/>
            <person name="Andeer P.F."/>
            <person name="Li Z."/>
            <person name="Crits-Christoph A."/>
            <person name="Burstein D."/>
            <person name="Anantharaman K."/>
            <person name="Lane K.R."/>
            <person name="Thomas B.C."/>
            <person name="Pan C."/>
            <person name="Northen T.R."/>
            <person name="Banfield J.F."/>
        </authorList>
    </citation>
    <scope>NUCLEOTIDE SEQUENCE [LARGE SCALE GENOMIC DNA]</scope>
    <source>
        <strain evidence="2">NP_4</strain>
    </source>
</reference>
<protein>
    <submittedName>
        <fullName evidence="2">Peroxiredoxin family protein</fullName>
    </submittedName>
</protein>
<dbReference type="Pfam" id="PF00578">
    <property type="entry name" value="AhpC-TSA"/>
    <property type="match status" value="1"/>
</dbReference>